<dbReference type="Proteomes" id="UP000694557">
    <property type="component" value="Unassembled WGS sequence"/>
</dbReference>
<sequence length="89" mass="9695">MNVSVCVCYSRSILVKQYSGPCSIAGCANFKQVQAAGVTFHWLPAGNIPLSRRTLKCEAIPSICTFTSKRKHSYQPTSAQQKISQAAVM</sequence>
<dbReference type="Ensembl" id="ENSOKIT00005094975.1">
    <property type="protein sequence ID" value="ENSOKIP00005088862.1"/>
    <property type="gene ID" value="ENSOKIG00005038750.1"/>
</dbReference>
<reference evidence="1" key="2">
    <citation type="submission" date="2025-09" db="UniProtKB">
        <authorList>
            <consortium name="Ensembl"/>
        </authorList>
    </citation>
    <scope>IDENTIFICATION</scope>
</reference>
<name>A0A8C7JIP9_ONCKI</name>
<organism evidence="1 2">
    <name type="scientific">Oncorhynchus kisutch</name>
    <name type="common">Coho salmon</name>
    <name type="synonym">Salmo kisutch</name>
    <dbReference type="NCBI Taxonomy" id="8019"/>
    <lineage>
        <taxon>Eukaryota</taxon>
        <taxon>Metazoa</taxon>
        <taxon>Chordata</taxon>
        <taxon>Craniata</taxon>
        <taxon>Vertebrata</taxon>
        <taxon>Euteleostomi</taxon>
        <taxon>Actinopterygii</taxon>
        <taxon>Neopterygii</taxon>
        <taxon>Teleostei</taxon>
        <taxon>Protacanthopterygii</taxon>
        <taxon>Salmoniformes</taxon>
        <taxon>Salmonidae</taxon>
        <taxon>Salmoninae</taxon>
        <taxon>Oncorhynchus</taxon>
    </lineage>
</organism>
<dbReference type="AlphaFoldDB" id="A0A8C7JIP9"/>
<dbReference type="GeneTree" id="ENSGT01000000216832"/>
<keyword evidence="2" id="KW-1185">Reference proteome</keyword>
<evidence type="ECO:0000313" key="2">
    <source>
        <dbReference type="Proteomes" id="UP000694557"/>
    </source>
</evidence>
<evidence type="ECO:0000313" key="1">
    <source>
        <dbReference type="Ensembl" id="ENSOKIP00005088862.1"/>
    </source>
</evidence>
<proteinExistence type="predicted"/>
<accession>A0A8C7JIP9</accession>
<protein>
    <submittedName>
        <fullName evidence="1">Uncharacterized protein</fullName>
    </submittedName>
</protein>
<reference evidence="1" key="1">
    <citation type="submission" date="2025-08" db="UniProtKB">
        <authorList>
            <consortium name="Ensembl"/>
        </authorList>
    </citation>
    <scope>IDENTIFICATION</scope>
</reference>